<dbReference type="InterPro" id="IPR029056">
    <property type="entry name" value="Ribokinase-like"/>
</dbReference>
<dbReference type="Pfam" id="PF03853">
    <property type="entry name" value="YjeF_N"/>
    <property type="match status" value="1"/>
</dbReference>
<dbReference type="InterPro" id="IPR036652">
    <property type="entry name" value="YjeF_N_dom_sf"/>
</dbReference>
<evidence type="ECO:0000259" key="10">
    <source>
        <dbReference type="PROSITE" id="PS51385"/>
    </source>
</evidence>
<evidence type="ECO:0000256" key="8">
    <source>
        <dbReference type="ARBA" id="ARBA00049209"/>
    </source>
</evidence>
<reference evidence="11" key="1">
    <citation type="journal article" date="2012" name="PLoS ONE">
        <title>Gene sets for utilization of primary and secondary nutrition supplies in the distal gut of endangered iberian lynx.</title>
        <authorList>
            <person name="Alcaide M."/>
            <person name="Messina E."/>
            <person name="Richter M."/>
            <person name="Bargiela R."/>
            <person name="Peplies J."/>
            <person name="Huws S.A."/>
            <person name="Newbold C.J."/>
            <person name="Golyshin P.N."/>
            <person name="Simon M.A."/>
            <person name="Lopez G."/>
            <person name="Yakimov M.M."/>
            <person name="Ferrer M."/>
        </authorList>
    </citation>
    <scope>NUCLEOTIDE SEQUENCE</scope>
</reference>
<comment type="similarity">
    <text evidence="2">In the N-terminal section; belongs to the NnrE/AIBP family.</text>
</comment>
<evidence type="ECO:0000256" key="5">
    <source>
        <dbReference type="ARBA" id="ARBA00025153"/>
    </source>
</evidence>
<comment type="function">
    <text evidence="5">Bifunctional enzyme that catalyzes the epimerization of the S- and R-forms of NAD(P)HX and the dehydration of the S-form of NAD(P)HX at the expense of ADP, which is converted to AMP. This allows the repair of both epimers of NAD(P)HX, a damaged form of NAD(P)H that is a result of enzymatic or heat-dependent hydration.</text>
</comment>
<keyword evidence="11" id="KW-0418">Kinase</keyword>
<dbReference type="GO" id="GO:0016301">
    <property type="term" value="F:kinase activity"/>
    <property type="evidence" value="ECO:0007669"/>
    <property type="project" value="UniProtKB-KW"/>
</dbReference>
<evidence type="ECO:0000256" key="7">
    <source>
        <dbReference type="ARBA" id="ARBA00048238"/>
    </source>
</evidence>
<comment type="cofactor">
    <cofactor evidence="1">
        <name>K(+)</name>
        <dbReference type="ChEBI" id="CHEBI:29103"/>
    </cofactor>
</comment>
<sequence length="268" mass="28997">MKIPNAQQVKALDEYTIQHEPIRSIDLMERAAEAVVQVIMSRWGAEVPVVVFAGPGNNGGDALAVARLLAARDYRVTAYLFNINDYLSEDCACNKERLQYVSGVEFKEIKNAFEAPALNRSTLVIDGLFGIGQNRTLTGGFAMLVKFINASDAEVVSIDMPSGMMCEDNTYNVRGHIIRATLTLTFQLPKLALLLPDNQPFVGELQVLDIGLSPQAIADLDTVASISTKEEMAQLLKPRDPFGHKGTFGHGLLVAGKYGMAGAAILAA</sequence>
<evidence type="ECO:0000256" key="3">
    <source>
        <dbReference type="ARBA" id="ARBA00009524"/>
    </source>
</evidence>
<accession>J9G9A3</accession>
<protein>
    <recommendedName>
        <fullName evidence="4">ADP-dependent NAD(P)H-hydrate dehydratase</fullName>
        <ecNumber evidence="4">4.2.1.136</ecNumber>
    </recommendedName>
    <alternativeName>
        <fullName evidence="6">Nicotinamide nucleotide repair protein</fullName>
    </alternativeName>
</protein>
<evidence type="ECO:0000256" key="4">
    <source>
        <dbReference type="ARBA" id="ARBA00013129"/>
    </source>
</evidence>
<feature type="domain" description="YjeF C-terminal" evidence="9">
    <location>
        <begin position="228"/>
        <end position="268"/>
    </location>
</feature>
<dbReference type="HAMAP" id="MF_01966">
    <property type="entry name" value="NADHX_epimerase"/>
    <property type="match status" value="1"/>
</dbReference>
<dbReference type="NCBIfam" id="TIGR00197">
    <property type="entry name" value="yjeF_nterm"/>
    <property type="match status" value="1"/>
</dbReference>
<evidence type="ECO:0000313" key="11">
    <source>
        <dbReference type="EMBL" id="EJX03852.1"/>
    </source>
</evidence>
<comment type="caution">
    <text evidence="11">The sequence shown here is derived from an EMBL/GenBank/DDBJ whole genome shotgun (WGS) entry which is preliminary data.</text>
</comment>
<dbReference type="SUPFAM" id="SSF64153">
    <property type="entry name" value="YjeF N-terminal domain-like"/>
    <property type="match status" value="1"/>
</dbReference>
<feature type="domain" description="YjeF N-terminal" evidence="10">
    <location>
        <begin position="9"/>
        <end position="218"/>
    </location>
</feature>
<evidence type="ECO:0000256" key="1">
    <source>
        <dbReference type="ARBA" id="ARBA00001958"/>
    </source>
</evidence>
<gene>
    <name evidence="11" type="ORF">EVA_08041</name>
</gene>
<keyword evidence="11" id="KW-0808">Transferase</keyword>
<dbReference type="Gene3D" id="3.40.1190.20">
    <property type="match status" value="1"/>
</dbReference>
<dbReference type="AlphaFoldDB" id="J9G9A3"/>
<dbReference type="InterPro" id="IPR004443">
    <property type="entry name" value="YjeF_N_dom"/>
</dbReference>
<dbReference type="InterPro" id="IPR000631">
    <property type="entry name" value="CARKD"/>
</dbReference>
<dbReference type="EC" id="4.2.1.136" evidence="4"/>
<proteinExistence type="inferred from homology"/>
<dbReference type="Gene3D" id="3.40.50.10260">
    <property type="entry name" value="YjeF N-terminal domain"/>
    <property type="match status" value="1"/>
</dbReference>
<comment type="catalytic activity">
    <reaction evidence="8">
        <text>(6S)-NADPHX + ADP = AMP + phosphate + NADPH + H(+)</text>
        <dbReference type="Rhea" id="RHEA:32235"/>
        <dbReference type="ChEBI" id="CHEBI:15378"/>
        <dbReference type="ChEBI" id="CHEBI:43474"/>
        <dbReference type="ChEBI" id="CHEBI:57783"/>
        <dbReference type="ChEBI" id="CHEBI:64076"/>
        <dbReference type="ChEBI" id="CHEBI:456215"/>
        <dbReference type="ChEBI" id="CHEBI:456216"/>
        <dbReference type="EC" id="4.2.1.136"/>
    </reaction>
</comment>
<dbReference type="EMBL" id="AMCI01002010">
    <property type="protein sequence ID" value="EJX03852.1"/>
    <property type="molecule type" value="Genomic_DNA"/>
</dbReference>
<organism evidence="11">
    <name type="scientific">gut metagenome</name>
    <dbReference type="NCBI Taxonomy" id="749906"/>
    <lineage>
        <taxon>unclassified sequences</taxon>
        <taxon>metagenomes</taxon>
        <taxon>organismal metagenomes</taxon>
    </lineage>
</organism>
<comment type="similarity">
    <text evidence="3">In the C-terminal section; belongs to the NnrD/CARKD family.</text>
</comment>
<evidence type="ECO:0000256" key="6">
    <source>
        <dbReference type="ARBA" id="ARBA00032624"/>
    </source>
</evidence>
<evidence type="ECO:0000256" key="2">
    <source>
        <dbReference type="ARBA" id="ARBA00006001"/>
    </source>
</evidence>
<dbReference type="PROSITE" id="PS51385">
    <property type="entry name" value="YJEF_N"/>
    <property type="match status" value="1"/>
</dbReference>
<feature type="non-terminal residue" evidence="11">
    <location>
        <position position="268"/>
    </location>
</feature>
<comment type="catalytic activity">
    <reaction evidence="7">
        <text>(6S)-NADHX + ADP = AMP + phosphate + NADH + H(+)</text>
        <dbReference type="Rhea" id="RHEA:32223"/>
        <dbReference type="ChEBI" id="CHEBI:15378"/>
        <dbReference type="ChEBI" id="CHEBI:43474"/>
        <dbReference type="ChEBI" id="CHEBI:57945"/>
        <dbReference type="ChEBI" id="CHEBI:64074"/>
        <dbReference type="ChEBI" id="CHEBI:456215"/>
        <dbReference type="ChEBI" id="CHEBI:456216"/>
        <dbReference type="EC" id="4.2.1.136"/>
    </reaction>
</comment>
<dbReference type="PROSITE" id="PS51383">
    <property type="entry name" value="YJEF_C_3"/>
    <property type="match status" value="1"/>
</dbReference>
<dbReference type="GO" id="GO:0052855">
    <property type="term" value="F:ADP-dependent NAD(P)H-hydrate dehydratase activity"/>
    <property type="evidence" value="ECO:0007669"/>
    <property type="project" value="UniProtKB-EC"/>
</dbReference>
<evidence type="ECO:0000259" key="9">
    <source>
        <dbReference type="PROSITE" id="PS51383"/>
    </source>
</evidence>
<name>J9G9A3_9ZZZZ</name>